<gene>
    <name evidence="1" type="ORF">Tci_861623</name>
</gene>
<dbReference type="AlphaFoldDB" id="A0A699RVK4"/>
<protein>
    <submittedName>
        <fullName evidence="1">Uncharacterized protein</fullName>
    </submittedName>
</protein>
<comment type="caution">
    <text evidence="1">The sequence shown here is derived from an EMBL/GenBank/DDBJ whole genome shotgun (WGS) entry which is preliminary data.</text>
</comment>
<dbReference type="EMBL" id="BKCJ011122018">
    <property type="protein sequence ID" value="GFC89653.1"/>
    <property type="molecule type" value="Genomic_DNA"/>
</dbReference>
<reference evidence="1" key="1">
    <citation type="journal article" date="2019" name="Sci. Rep.">
        <title>Draft genome of Tanacetum cinerariifolium, the natural source of mosquito coil.</title>
        <authorList>
            <person name="Yamashiro T."/>
            <person name="Shiraishi A."/>
            <person name="Satake H."/>
            <person name="Nakayama K."/>
        </authorList>
    </citation>
    <scope>NUCLEOTIDE SEQUENCE</scope>
</reference>
<organism evidence="1">
    <name type="scientific">Tanacetum cinerariifolium</name>
    <name type="common">Dalmatian daisy</name>
    <name type="synonym">Chrysanthemum cinerariifolium</name>
    <dbReference type="NCBI Taxonomy" id="118510"/>
    <lineage>
        <taxon>Eukaryota</taxon>
        <taxon>Viridiplantae</taxon>
        <taxon>Streptophyta</taxon>
        <taxon>Embryophyta</taxon>
        <taxon>Tracheophyta</taxon>
        <taxon>Spermatophyta</taxon>
        <taxon>Magnoliopsida</taxon>
        <taxon>eudicotyledons</taxon>
        <taxon>Gunneridae</taxon>
        <taxon>Pentapetalae</taxon>
        <taxon>asterids</taxon>
        <taxon>campanulids</taxon>
        <taxon>Asterales</taxon>
        <taxon>Asteraceae</taxon>
        <taxon>Asteroideae</taxon>
        <taxon>Anthemideae</taxon>
        <taxon>Anthemidinae</taxon>
        <taxon>Tanacetum</taxon>
    </lineage>
</organism>
<sequence>VVRALGCLDPSLHCGPALATLGLDQPAAAGTDYLLITDAEAAQQPALSQRLAAAQPGLRYLLTVSRAGALELFEYQNGHRTLLSTSRYDLDELLTARRTRRTVPTLPPLVGPAFLNLAFEAQRIAINQQLAGRVDADIADAVKHAVPVVDEALEITEIGQEPHRMMVRKSRVMSPEHGALLAID</sequence>
<feature type="non-terminal residue" evidence="1">
    <location>
        <position position="1"/>
    </location>
</feature>
<accession>A0A699RVK4</accession>
<proteinExistence type="predicted"/>
<evidence type="ECO:0000313" key="1">
    <source>
        <dbReference type="EMBL" id="GFC89653.1"/>
    </source>
</evidence>
<name>A0A699RVK4_TANCI</name>